<dbReference type="InterPro" id="IPR014756">
    <property type="entry name" value="Ig_E-set"/>
</dbReference>
<evidence type="ECO:0000256" key="1">
    <source>
        <dbReference type="SAM" id="MobiDB-lite"/>
    </source>
</evidence>
<dbReference type="InterPro" id="IPR050357">
    <property type="entry name" value="Arrestin_domain-protein"/>
</dbReference>
<dbReference type="InterPro" id="IPR014752">
    <property type="entry name" value="Arrestin-like_C"/>
</dbReference>
<gene>
    <name evidence="2" type="ORF">CU098_012315</name>
</gene>
<dbReference type="GO" id="GO:0005737">
    <property type="term" value="C:cytoplasm"/>
    <property type="evidence" value="ECO:0007669"/>
    <property type="project" value="TreeGrafter"/>
</dbReference>
<organism evidence="2 3">
    <name type="scientific">Rhizopus stolonifer</name>
    <name type="common">Rhizopus nigricans</name>
    <dbReference type="NCBI Taxonomy" id="4846"/>
    <lineage>
        <taxon>Eukaryota</taxon>
        <taxon>Fungi</taxon>
        <taxon>Fungi incertae sedis</taxon>
        <taxon>Mucoromycota</taxon>
        <taxon>Mucoromycotina</taxon>
        <taxon>Mucoromycetes</taxon>
        <taxon>Mucorales</taxon>
        <taxon>Mucorineae</taxon>
        <taxon>Rhizopodaceae</taxon>
        <taxon>Rhizopus</taxon>
    </lineage>
</organism>
<proteinExistence type="predicted"/>
<protein>
    <recommendedName>
        <fullName evidence="4">Arrestin-like N-terminal domain-containing protein</fullName>
    </recommendedName>
</protein>
<dbReference type="Gene3D" id="2.60.40.640">
    <property type="match status" value="1"/>
</dbReference>
<keyword evidence="3" id="KW-1185">Reference proteome</keyword>
<dbReference type="OrthoDB" id="2372811at2759"/>
<dbReference type="AlphaFoldDB" id="A0A367KU16"/>
<evidence type="ECO:0008006" key="4">
    <source>
        <dbReference type="Google" id="ProtNLM"/>
    </source>
</evidence>
<dbReference type="PANTHER" id="PTHR11188">
    <property type="entry name" value="ARRESTIN DOMAIN CONTAINING PROTEIN"/>
    <property type="match status" value="1"/>
</dbReference>
<feature type="region of interest" description="Disordered" evidence="1">
    <location>
        <begin position="120"/>
        <end position="147"/>
    </location>
</feature>
<evidence type="ECO:0000313" key="3">
    <source>
        <dbReference type="Proteomes" id="UP000253551"/>
    </source>
</evidence>
<name>A0A367KU16_RHIST</name>
<dbReference type="GO" id="GO:0015031">
    <property type="term" value="P:protein transport"/>
    <property type="evidence" value="ECO:0007669"/>
    <property type="project" value="TreeGrafter"/>
</dbReference>
<dbReference type="PANTHER" id="PTHR11188:SF17">
    <property type="entry name" value="FI21816P1"/>
    <property type="match status" value="1"/>
</dbReference>
<comment type="caution">
    <text evidence="2">The sequence shown here is derived from an EMBL/GenBank/DDBJ whole genome shotgun (WGS) entry which is preliminary data.</text>
</comment>
<evidence type="ECO:0000313" key="2">
    <source>
        <dbReference type="EMBL" id="RCI05610.1"/>
    </source>
</evidence>
<dbReference type="EMBL" id="PJQM01000345">
    <property type="protein sequence ID" value="RCI05610.1"/>
    <property type="molecule type" value="Genomic_DNA"/>
</dbReference>
<sequence length="478" mass="53864">MSDCLDESILSSPRLNILLDLPVHDEYQPIYWPGQSINGRLQVQLDSPAKVFHLRIALYGSVQVHGKEPGSPLNGGLFDYQKNVKLINRGIHIMKRSEKKQGDHISFEGIPDFRQSIMSEEKNESPIPCEEQDQPKKKKGKSEQEKQTERLIKLIADTDRDHDRSHGILTSNNPSQEFIVDKSRTFDLDAATHNVRFSIHIPTSKNLPGTFDHPHYPIAYRLVAIMTCSDLEKNETLCYSIAKLRLEHSLSARSAEFCSHIQSPQTSIFVADSSNVLRNVYGFLVARSPSLLNSSSEIFCPQLQGYLELPTQAFARSEQIQLKLVLINTSCNFAISAITIKAELVQKILMTCGFGEVTEHKVIMQRNIMFGNPQESIALGGPHMCFDLSALLQVPDDCISSILSESTRDVFSLEYDIATTLEIEGWINKKKDTAKKDMSQMVYHAHEENLIDTPPKNTQNKIHKTYSMELSLPIVIGN</sequence>
<accession>A0A367KU16</accession>
<dbReference type="SUPFAM" id="SSF81296">
    <property type="entry name" value="E set domains"/>
    <property type="match status" value="1"/>
</dbReference>
<dbReference type="Proteomes" id="UP000253551">
    <property type="component" value="Unassembled WGS sequence"/>
</dbReference>
<reference evidence="2 3" key="1">
    <citation type="journal article" date="2018" name="G3 (Bethesda)">
        <title>Phylogenetic and Phylogenomic Definition of Rhizopus Species.</title>
        <authorList>
            <person name="Gryganskyi A.P."/>
            <person name="Golan J."/>
            <person name="Dolatabadi S."/>
            <person name="Mondo S."/>
            <person name="Robb S."/>
            <person name="Idnurm A."/>
            <person name="Muszewska A."/>
            <person name="Steczkiewicz K."/>
            <person name="Masonjones S."/>
            <person name="Liao H.L."/>
            <person name="Gajdeczka M.T."/>
            <person name="Anike F."/>
            <person name="Vuek A."/>
            <person name="Anishchenko I.M."/>
            <person name="Voigt K."/>
            <person name="de Hoog G.S."/>
            <person name="Smith M.E."/>
            <person name="Heitman J."/>
            <person name="Vilgalys R."/>
            <person name="Stajich J.E."/>
        </authorList>
    </citation>
    <scope>NUCLEOTIDE SEQUENCE [LARGE SCALE GENOMIC DNA]</scope>
    <source>
        <strain evidence="2 3">LSU 92-RS-03</strain>
    </source>
</reference>